<evidence type="ECO:0000313" key="3">
    <source>
        <dbReference type="Proteomes" id="UP001149954"/>
    </source>
</evidence>
<sequence length="68" mass="7219">MRMIWFLASTITALAAAAEPSTTTISYLAYSNYTDADIGGFTNTAGRVIGIDKYATSPSTTYEARGPC</sequence>
<dbReference type="EMBL" id="JAPWDS010000003">
    <property type="protein sequence ID" value="KAJ5504362.1"/>
    <property type="molecule type" value="Genomic_DNA"/>
</dbReference>
<evidence type="ECO:0000313" key="2">
    <source>
        <dbReference type="EMBL" id="KAJ5504362.1"/>
    </source>
</evidence>
<gene>
    <name evidence="2" type="ORF">N7463_007236</name>
</gene>
<dbReference type="OrthoDB" id="4991875at2759"/>
<reference evidence="2" key="1">
    <citation type="submission" date="2022-12" db="EMBL/GenBank/DDBJ databases">
        <authorList>
            <person name="Petersen C."/>
        </authorList>
    </citation>
    <scope>NUCLEOTIDE SEQUENCE</scope>
    <source>
        <strain evidence="2">IBT 29495</strain>
    </source>
</reference>
<feature type="chain" id="PRO_5040860795" evidence="1">
    <location>
        <begin position="18"/>
        <end position="68"/>
    </location>
</feature>
<organism evidence="2 3">
    <name type="scientific">Penicillium fimorum</name>
    <dbReference type="NCBI Taxonomy" id="1882269"/>
    <lineage>
        <taxon>Eukaryota</taxon>
        <taxon>Fungi</taxon>
        <taxon>Dikarya</taxon>
        <taxon>Ascomycota</taxon>
        <taxon>Pezizomycotina</taxon>
        <taxon>Eurotiomycetes</taxon>
        <taxon>Eurotiomycetidae</taxon>
        <taxon>Eurotiales</taxon>
        <taxon>Aspergillaceae</taxon>
        <taxon>Penicillium</taxon>
    </lineage>
</organism>
<feature type="signal peptide" evidence="1">
    <location>
        <begin position="1"/>
        <end position="17"/>
    </location>
</feature>
<evidence type="ECO:0000256" key="1">
    <source>
        <dbReference type="SAM" id="SignalP"/>
    </source>
</evidence>
<proteinExistence type="predicted"/>
<dbReference type="Proteomes" id="UP001149954">
    <property type="component" value="Unassembled WGS sequence"/>
</dbReference>
<accession>A0A9W9XVW9</accession>
<dbReference type="AlphaFoldDB" id="A0A9W9XVW9"/>
<reference evidence="2" key="2">
    <citation type="journal article" date="2023" name="IMA Fungus">
        <title>Comparative genomic study of the Penicillium genus elucidates a diverse pangenome and 15 lateral gene transfer events.</title>
        <authorList>
            <person name="Petersen C."/>
            <person name="Sorensen T."/>
            <person name="Nielsen M.R."/>
            <person name="Sondergaard T.E."/>
            <person name="Sorensen J.L."/>
            <person name="Fitzpatrick D.A."/>
            <person name="Frisvad J.C."/>
            <person name="Nielsen K.L."/>
        </authorList>
    </citation>
    <scope>NUCLEOTIDE SEQUENCE</scope>
    <source>
        <strain evidence="2">IBT 29495</strain>
    </source>
</reference>
<keyword evidence="1" id="KW-0732">Signal</keyword>
<comment type="caution">
    <text evidence="2">The sequence shown here is derived from an EMBL/GenBank/DDBJ whole genome shotgun (WGS) entry which is preliminary data.</text>
</comment>
<keyword evidence="3" id="KW-1185">Reference proteome</keyword>
<name>A0A9W9XVW9_9EURO</name>
<protein>
    <submittedName>
        <fullName evidence="2">Uncharacterized protein</fullName>
    </submittedName>
</protein>